<dbReference type="GO" id="GO:0004016">
    <property type="term" value="F:adenylate cyclase activity"/>
    <property type="evidence" value="ECO:0007669"/>
    <property type="project" value="TreeGrafter"/>
</dbReference>
<dbReference type="AlphaFoldDB" id="A0A6L9QHZ6"/>
<protein>
    <submittedName>
        <fullName evidence="4">ATPase</fullName>
    </submittedName>
</protein>
<dbReference type="GO" id="GO:0005524">
    <property type="term" value="F:ATP binding"/>
    <property type="evidence" value="ECO:0007669"/>
    <property type="project" value="UniProtKB-KW"/>
</dbReference>
<keyword evidence="2" id="KW-0067">ATP-binding</keyword>
<proteinExistence type="predicted"/>
<organism evidence="4 5">
    <name type="scientific">Actinomadura bangladeshensis</name>
    <dbReference type="NCBI Taxonomy" id="453573"/>
    <lineage>
        <taxon>Bacteria</taxon>
        <taxon>Bacillati</taxon>
        <taxon>Actinomycetota</taxon>
        <taxon>Actinomycetes</taxon>
        <taxon>Streptosporangiales</taxon>
        <taxon>Thermomonosporaceae</taxon>
        <taxon>Actinomadura</taxon>
    </lineage>
</organism>
<dbReference type="PANTHER" id="PTHR16305:SF28">
    <property type="entry name" value="GUANYLATE CYCLASE DOMAIN-CONTAINING PROTEIN"/>
    <property type="match status" value="1"/>
</dbReference>
<reference evidence="4 5" key="1">
    <citation type="submission" date="2020-01" db="EMBL/GenBank/DDBJ databases">
        <title>Insect and environment-associated Actinomycetes.</title>
        <authorList>
            <person name="Currrie C."/>
            <person name="Chevrette M."/>
            <person name="Carlson C."/>
            <person name="Stubbendieck R."/>
            <person name="Wendt-Pienkowski E."/>
        </authorList>
    </citation>
    <scope>NUCLEOTIDE SEQUENCE [LARGE SCALE GENOMIC DNA]</scope>
    <source>
        <strain evidence="4 5">SID10258</strain>
    </source>
</reference>
<dbReference type="InterPro" id="IPR027417">
    <property type="entry name" value="P-loop_NTPase"/>
</dbReference>
<dbReference type="InterPro" id="IPR041664">
    <property type="entry name" value="AAA_16"/>
</dbReference>
<feature type="non-terminal residue" evidence="4">
    <location>
        <position position="1"/>
    </location>
</feature>
<keyword evidence="1" id="KW-0547">Nucleotide-binding</keyword>
<evidence type="ECO:0000259" key="3">
    <source>
        <dbReference type="Pfam" id="PF13191"/>
    </source>
</evidence>
<evidence type="ECO:0000313" key="4">
    <source>
        <dbReference type="EMBL" id="NEA25067.1"/>
    </source>
</evidence>
<evidence type="ECO:0000313" key="5">
    <source>
        <dbReference type="Proteomes" id="UP000475532"/>
    </source>
</evidence>
<dbReference type="PANTHER" id="PTHR16305">
    <property type="entry name" value="TESTICULAR SOLUBLE ADENYLYL CYCLASE"/>
    <property type="match status" value="1"/>
</dbReference>
<accession>A0A6L9QHZ6</accession>
<dbReference type="SUPFAM" id="SSF52540">
    <property type="entry name" value="P-loop containing nucleoside triphosphate hydrolases"/>
    <property type="match status" value="1"/>
</dbReference>
<dbReference type="Proteomes" id="UP000475532">
    <property type="component" value="Unassembled WGS sequence"/>
</dbReference>
<evidence type="ECO:0000256" key="2">
    <source>
        <dbReference type="ARBA" id="ARBA00022840"/>
    </source>
</evidence>
<feature type="non-terminal residue" evidence="4">
    <location>
        <position position="159"/>
    </location>
</feature>
<gene>
    <name evidence="4" type="ORF">G3I70_21645</name>
</gene>
<comment type="caution">
    <text evidence="4">The sequence shown here is derived from an EMBL/GenBank/DDBJ whole genome shotgun (WGS) entry which is preliminary data.</text>
</comment>
<dbReference type="Pfam" id="PF13191">
    <property type="entry name" value="AAA_16"/>
    <property type="match status" value="1"/>
</dbReference>
<sequence>LDDAATGHGDADVSTGRFRLHLAAGDYLAGLAGTAPLLLVLDDLHWADEETLALLVRLAGRLRDRPVLLLATFRQTEVADGLAAALAALARHEPARIDLGGLSPDEVAVLVRATCAANLDDAELSAIAERTGGNPFFTRETARLLDAEGLPAATRRVPA</sequence>
<dbReference type="RefSeq" id="WP_338071298.1">
    <property type="nucleotide sequence ID" value="NZ_JAAGLI010000560.1"/>
</dbReference>
<evidence type="ECO:0000256" key="1">
    <source>
        <dbReference type="ARBA" id="ARBA00022741"/>
    </source>
</evidence>
<feature type="domain" description="Orc1-like AAA ATPase" evidence="3">
    <location>
        <begin position="8"/>
        <end position="69"/>
    </location>
</feature>
<name>A0A6L9QHZ6_9ACTN</name>
<dbReference type="EMBL" id="JAAGLI010000560">
    <property type="protein sequence ID" value="NEA25067.1"/>
    <property type="molecule type" value="Genomic_DNA"/>
</dbReference>
<dbReference type="GO" id="GO:0005737">
    <property type="term" value="C:cytoplasm"/>
    <property type="evidence" value="ECO:0007669"/>
    <property type="project" value="TreeGrafter"/>
</dbReference>